<feature type="active site" description="Nucleophile" evidence="4">
    <location>
        <position position="354"/>
    </location>
</feature>
<keyword evidence="1 4" id="KW-0489">Methyltransferase</keyword>
<organism evidence="6 7">
    <name type="scientific">Parafannyhessea umbonata</name>
    <dbReference type="NCBI Taxonomy" id="604330"/>
    <lineage>
        <taxon>Bacteria</taxon>
        <taxon>Bacillati</taxon>
        <taxon>Actinomycetota</taxon>
        <taxon>Coriobacteriia</taxon>
        <taxon>Coriobacteriales</taxon>
        <taxon>Atopobiaceae</taxon>
        <taxon>Parafannyhessea</taxon>
    </lineage>
</organism>
<keyword evidence="3 4" id="KW-0949">S-adenosyl-L-methionine</keyword>
<dbReference type="Gene3D" id="3.40.50.150">
    <property type="entry name" value="Vaccinia Virus protein VP39"/>
    <property type="match status" value="1"/>
</dbReference>
<dbReference type="Proteomes" id="UP000198528">
    <property type="component" value="Unassembled WGS sequence"/>
</dbReference>
<reference evidence="7" key="1">
    <citation type="submission" date="2016-10" db="EMBL/GenBank/DDBJ databases">
        <authorList>
            <person name="Varghese N."/>
            <person name="Submissions S."/>
        </authorList>
    </citation>
    <scope>NUCLEOTIDE SEQUENCE [LARGE SCALE GENOMIC DNA]</scope>
    <source>
        <strain evidence="7">DSM 22619</strain>
    </source>
</reference>
<accession>A0A1G6J5X6</accession>
<dbReference type="EMBL" id="FMZL01000004">
    <property type="protein sequence ID" value="SDC14242.1"/>
    <property type="molecule type" value="Genomic_DNA"/>
</dbReference>
<dbReference type="AlphaFoldDB" id="A0A1G6J5X6"/>
<proteinExistence type="inferred from homology"/>
<keyword evidence="7" id="KW-1185">Reference proteome</keyword>
<dbReference type="RefSeq" id="WP_090845356.1">
    <property type="nucleotide sequence ID" value="NZ_FMZL01000004.1"/>
</dbReference>
<dbReference type="InterPro" id="IPR030390">
    <property type="entry name" value="MeTrfase_TrmA_AS"/>
</dbReference>
<feature type="binding site" evidence="4">
    <location>
        <position position="220"/>
    </location>
    <ligand>
        <name>S-adenosyl-L-methionine</name>
        <dbReference type="ChEBI" id="CHEBI:59789"/>
    </ligand>
</feature>
<dbReference type="PANTHER" id="PTHR11061:SF30">
    <property type="entry name" value="TRNA (URACIL(54)-C(5))-METHYLTRANSFERASE"/>
    <property type="match status" value="1"/>
</dbReference>
<sequence>MGYKTYTCPIAKSCGGCEWLAVPYPIQLRRKQELVEGLLGRMAREDGCSVGAIRGMDEPVACRHKAATPFAPGKGGRVRSGFYSAGTHRIVACDSCLVEDPRARGILEDVARVAQELGIRPYQEDRGRGTLRHAVVRCGYATDDVLLTVVANGQRLPREDEFVRRMARLHPEVTSIVLNVNQRRTNAILGRECRTLMGPGTMEDALLGCTFRIGPTSFYQTNPRQTEVLYQLAVDGARLRGGMRVLDAYCGCGTIGICAASQARAAGASITVVGVEQVAGAVRMARGNAKANGLADSCEFVRADATAYMEDVARGRRDAGFDVVVMDPPRAGSTPEFLAGVAHLAPSRVVYVSCNVKTQARDLALLRQHGYAMESAVPVDMFPHTKHVESVVTLAATRA</sequence>
<dbReference type="GO" id="GO:0070041">
    <property type="term" value="F:rRNA (uridine-C5-)-methyltransferase activity"/>
    <property type="evidence" value="ECO:0007669"/>
    <property type="project" value="TreeGrafter"/>
</dbReference>
<evidence type="ECO:0000256" key="5">
    <source>
        <dbReference type="PROSITE-ProRule" id="PRU10015"/>
    </source>
</evidence>
<dbReference type="GO" id="GO:0070475">
    <property type="term" value="P:rRNA base methylation"/>
    <property type="evidence" value="ECO:0007669"/>
    <property type="project" value="TreeGrafter"/>
</dbReference>
<dbReference type="FunFam" id="2.40.50.1070:FF:000003">
    <property type="entry name" value="23S rRNA (Uracil-5-)-methyltransferase RumA"/>
    <property type="match status" value="1"/>
</dbReference>
<dbReference type="STRING" id="604330.SAMN04489857_1850"/>
<evidence type="ECO:0000256" key="4">
    <source>
        <dbReference type="PROSITE-ProRule" id="PRU01024"/>
    </source>
</evidence>
<comment type="similarity">
    <text evidence="4">Belongs to the class I-like SAM-binding methyltransferase superfamily. RNA M5U methyltransferase family.</text>
</comment>
<dbReference type="Gene3D" id="2.40.50.1070">
    <property type="match status" value="1"/>
</dbReference>
<dbReference type="SUPFAM" id="SSF53335">
    <property type="entry name" value="S-adenosyl-L-methionine-dependent methyltransferases"/>
    <property type="match status" value="1"/>
</dbReference>
<evidence type="ECO:0000256" key="1">
    <source>
        <dbReference type="ARBA" id="ARBA00022603"/>
    </source>
</evidence>
<keyword evidence="2 4" id="KW-0808">Transferase</keyword>
<evidence type="ECO:0000256" key="2">
    <source>
        <dbReference type="ARBA" id="ARBA00022679"/>
    </source>
</evidence>
<dbReference type="CDD" id="cd02440">
    <property type="entry name" value="AdoMet_MTases"/>
    <property type="match status" value="1"/>
</dbReference>
<dbReference type="NCBIfam" id="TIGR00479">
    <property type="entry name" value="rumA"/>
    <property type="match status" value="1"/>
</dbReference>
<dbReference type="InterPro" id="IPR010280">
    <property type="entry name" value="U5_MeTrfase_fam"/>
</dbReference>
<name>A0A1G6J5X6_9ACTN</name>
<protein>
    <submittedName>
        <fullName evidence="6">23S rRNA (Uracil-5-)-methyltransferase RumA</fullName>
    </submittedName>
</protein>
<dbReference type="InterPro" id="IPR029063">
    <property type="entry name" value="SAM-dependent_MTases_sf"/>
</dbReference>
<feature type="binding site" evidence="4">
    <location>
        <position position="276"/>
    </location>
    <ligand>
        <name>S-adenosyl-L-methionine</name>
        <dbReference type="ChEBI" id="CHEBI:59789"/>
    </ligand>
</feature>
<dbReference type="PANTHER" id="PTHR11061">
    <property type="entry name" value="RNA M5U METHYLTRANSFERASE"/>
    <property type="match status" value="1"/>
</dbReference>
<dbReference type="Pfam" id="PF05958">
    <property type="entry name" value="tRNA_U5-meth_tr"/>
    <property type="match status" value="1"/>
</dbReference>
<dbReference type="PROSITE" id="PS51687">
    <property type="entry name" value="SAM_MT_RNA_M5U"/>
    <property type="match status" value="1"/>
</dbReference>
<feature type="binding site" evidence="4">
    <location>
        <position position="249"/>
    </location>
    <ligand>
        <name>S-adenosyl-L-methionine</name>
        <dbReference type="ChEBI" id="CHEBI:59789"/>
    </ligand>
</feature>
<feature type="active site" evidence="5">
    <location>
        <position position="354"/>
    </location>
</feature>
<dbReference type="PROSITE" id="PS01231">
    <property type="entry name" value="TRMA_2"/>
    <property type="match status" value="1"/>
</dbReference>
<evidence type="ECO:0000313" key="7">
    <source>
        <dbReference type="Proteomes" id="UP000198528"/>
    </source>
</evidence>
<dbReference type="InterPro" id="IPR030391">
    <property type="entry name" value="MeTrfase_TrmA_CS"/>
</dbReference>
<evidence type="ECO:0000313" key="6">
    <source>
        <dbReference type="EMBL" id="SDC14242.1"/>
    </source>
</evidence>
<feature type="binding site" evidence="4">
    <location>
        <position position="327"/>
    </location>
    <ligand>
        <name>S-adenosyl-L-methionine</name>
        <dbReference type="ChEBI" id="CHEBI:59789"/>
    </ligand>
</feature>
<gene>
    <name evidence="6" type="ORF">SAMN04487824_1044</name>
</gene>
<dbReference type="PROSITE" id="PS01230">
    <property type="entry name" value="TRMA_1"/>
    <property type="match status" value="1"/>
</dbReference>
<evidence type="ECO:0000256" key="3">
    <source>
        <dbReference type="ARBA" id="ARBA00022691"/>
    </source>
</evidence>